<dbReference type="AlphaFoldDB" id="A0AAV2E6X8"/>
<name>A0AAV2E6X8_9ROSI</name>
<proteinExistence type="predicted"/>
<evidence type="ECO:0000313" key="2">
    <source>
        <dbReference type="EMBL" id="CAL1381681.1"/>
    </source>
</evidence>
<keyword evidence="3" id="KW-1185">Reference proteome</keyword>
<protein>
    <submittedName>
        <fullName evidence="2">Uncharacterized protein</fullName>
    </submittedName>
</protein>
<gene>
    <name evidence="2" type="ORF">LTRI10_LOCUS23047</name>
</gene>
<evidence type="ECO:0000313" key="3">
    <source>
        <dbReference type="Proteomes" id="UP001497516"/>
    </source>
</evidence>
<feature type="region of interest" description="Disordered" evidence="1">
    <location>
        <begin position="47"/>
        <end position="109"/>
    </location>
</feature>
<organism evidence="2 3">
    <name type="scientific">Linum trigynum</name>
    <dbReference type="NCBI Taxonomy" id="586398"/>
    <lineage>
        <taxon>Eukaryota</taxon>
        <taxon>Viridiplantae</taxon>
        <taxon>Streptophyta</taxon>
        <taxon>Embryophyta</taxon>
        <taxon>Tracheophyta</taxon>
        <taxon>Spermatophyta</taxon>
        <taxon>Magnoliopsida</taxon>
        <taxon>eudicotyledons</taxon>
        <taxon>Gunneridae</taxon>
        <taxon>Pentapetalae</taxon>
        <taxon>rosids</taxon>
        <taxon>fabids</taxon>
        <taxon>Malpighiales</taxon>
        <taxon>Linaceae</taxon>
        <taxon>Linum</taxon>
    </lineage>
</organism>
<dbReference type="EMBL" id="OZ034817">
    <property type="protein sequence ID" value="CAL1381681.1"/>
    <property type="molecule type" value="Genomic_DNA"/>
</dbReference>
<accession>A0AAV2E6X8</accession>
<feature type="compositionally biased region" description="Polar residues" evidence="1">
    <location>
        <begin position="57"/>
        <end position="67"/>
    </location>
</feature>
<sequence length="109" mass="11825">MSLLQLFDAEWYRLQALLEHTLERRNQEARMRAAKREMVTRQVATVAENGGDRATIPPQSRGSSVTRLTEETADDITASAESAEVDGAAKAQPPTAGEDVADKAAARLS</sequence>
<evidence type="ECO:0000256" key="1">
    <source>
        <dbReference type="SAM" id="MobiDB-lite"/>
    </source>
</evidence>
<dbReference type="Proteomes" id="UP001497516">
    <property type="component" value="Chromosome 4"/>
</dbReference>
<feature type="compositionally biased region" description="Basic and acidic residues" evidence="1">
    <location>
        <begin position="100"/>
        <end position="109"/>
    </location>
</feature>
<reference evidence="2 3" key="1">
    <citation type="submission" date="2024-04" db="EMBL/GenBank/DDBJ databases">
        <authorList>
            <person name="Fracassetti M."/>
        </authorList>
    </citation>
    <scope>NUCLEOTIDE SEQUENCE [LARGE SCALE GENOMIC DNA]</scope>
</reference>